<gene>
    <name evidence="1" type="ORF">NRP21_07175</name>
</gene>
<dbReference type="Proteomes" id="UP001524642">
    <property type="component" value="Unassembled WGS sequence"/>
</dbReference>
<comment type="caution">
    <text evidence="1">The sequence shown here is derived from an EMBL/GenBank/DDBJ whole genome shotgun (WGS) entry which is preliminary data.</text>
</comment>
<proteinExistence type="predicted"/>
<dbReference type="EMBL" id="JANJOU010000003">
    <property type="protein sequence ID" value="MCR0981828.1"/>
    <property type="molecule type" value="Genomic_DNA"/>
</dbReference>
<evidence type="ECO:0000313" key="1">
    <source>
        <dbReference type="EMBL" id="MCR0981828.1"/>
    </source>
</evidence>
<dbReference type="RefSeq" id="WP_257715490.1">
    <property type="nucleotide sequence ID" value="NZ_JANJOU010000003.1"/>
</dbReference>
<organism evidence="1 2">
    <name type="scientific">Roseomonas populi</name>
    <dbReference type="NCBI Taxonomy" id="3121582"/>
    <lineage>
        <taxon>Bacteria</taxon>
        <taxon>Pseudomonadati</taxon>
        <taxon>Pseudomonadota</taxon>
        <taxon>Alphaproteobacteria</taxon>
        <taxon>Acetobacterales</taxon>
        <taxon>Roseomonadaceae</taxon>
        <taxon>Roseomonas</taxon>
    </lineage>
</organism>
<sequence length="386" mass="38604">MVNSQSADNNVVAGVMLPTGNGNAVEVIDGGLVLMGCDIYGGIYLYDNADNLQILGCDMRVAAVTGQSVAAIQKAQISGSRMSNAVGVARTIGGQAELAAISSSGLIETRLSARADGVVAVHRRNASSGAMLRLHGNADTAAGAISVAGTDIYVAGDPALNPNPNYIFGNSGMTQPLTLRLRRLSASPAANDRIFALEGTGLNSAAAEVTYGRVATVAEGVTAGAEAGALVFETRAGGAIAERMRIASSGAVTLAGPLTLAADPSLPLQAATKGYVDASYVSRAMPSVVTAAATALGFGAHNARMVIANPGTTLSLDWSATGNGFACMVVNRTGANLAIALTGFSAGIVNPDGYTKVRAGAVASLLVYTPDGGTTRLCQLTGGGAA</sequence>
<protein>
    <submittedName>
        <fullName evidence="1">Uncharacterized protein</fullName>
    </submittedName>
</protein>
<name>A0ABT1X345_9PROT</name>
<evidence type="ECO:0000313" key="2">
    <source>
        <dbReference type="Proteomes" id="UP001524642"/>
    </source>
</evidence>
<reference evidence="1 2" key="1">
    <citation type="submission" date="2022-06" db="EMBL/GenBank/DDBJ databases">
        <title>Roseomonas CN29.</title>
        <authorList>
            <person name="Cheng Y."/>
            <person name="He X."/>
        </authorList>
    </citation>
    <scope>NUCLEOTIDE SEQUENCE [LARGE SCALE GENOMIC DNA]</scope>
    <source>
        <strain evidence="1 2">CN29</strain>
    </source>
</reference>
<accession>A0ABT1X345</accession>
<keyword evidence="2" id="KW-1185">Reference proteome</keyword>